<evidence type="ECO:0000313" key="2">
    <source>
        <dbReference type="Proteomes" id="UP001203423"/>
    </source>
</evidence>
<gene>
    <name evidence="1" type="ORF">L2764_09175</name>
</gene>
<name>A0ABT0LAQ1_9GAMM</name>
<reference evidence="1 2" key="1">
    <citation type="submission" date="2022-01" db="EMBL/GenBank/DDBJ databases">
        <title>Whole genome-based taxonomy of the Shewanellaceae.</title>
        <authorList>
            <person name="Martin-Rodriguez A.J."/>
        </authorList>
    </citation>
    <scope>NUCLEOTIDE SEQUENCE [LARGE SCALE GENOMIC DNA]</scope>
    <source>
        <strain evidence="1 2">DSM 17177</strain>
    </source>
</reference>
<organism evidence="1 2">
    <name type="scientific">Shewanella surugensis</name>
    <dbReference type="NCBI Taxonomy" id="212020"/>
    <lineage>
        <taxon>Bacteria</taxon>
        <taxon>Pseudomonadati</taxon>
        <taxon>Pseudomonadota</taxon>
        <taxon>Gammaproteobacteria</taxon>
        <taxon>Alteromonadales</taxon>
        <taxon>Shewanellaceae</taxon>
        <taxon>Shewanella</taxon>
    </lineage>
</organism>
<comment type="caution">
    <text evidence="1">The sequence shown here is derived from an EMBL/GenBank/DDBJ whole genome shotgun (WGS) entry which is preliminary data.</text>
</comment>
<evidence type="ECO:0000313" key="1">
    <source>
        <dbReference type="EMBL" id="MCL1124644.1"/>
    </source>
</evidence>
<protein>
    <submittedName>
        <fullName evidence="1">Uncharacterized protein</fullName>
    </submittedName>
</protein>
<accession>A0ABT0LAQ1</accession>
<keyword evidence="2" id="KW-1185">Reference proteome</keyword>
<proteinExistence type="predicted"/>
<dbReference type="RefSeq" id="WP_248939923.1">
    <property type="nucleotide sequence ID" value="NZ_JAKIKS010000028.1"/>
</dbReference>
<sequence>MHIYQREFGKNFNLGFDLKTFSFLDNLSFHLDECPSFVFHSLPPNDKKYLLLWVENKDISMIGCDFPRYSVLTATNFGTVAAPEIVHDENSKILFASEDVKALYRFLAPFQMLDALKVS</sequence>
<dbReference type="EMBL" id="JAKIKS010000028">
    <property type="protein sequence ID" value="MCL1124644.1"/>
    <property type="molecule type" value="Genomic_DNA"/>
</dbReference>
<dbReference type="Proteomes" id="UP001203423">
    <property type="component" value="Unassembled WGS sequence"/>
</dbReference>